<evidence type="ECO:0000256" key="3">
    <source>
        <dbReference type="SAM" id="Phobius"/>
    </source>
</evidence>
<feature type="transmembrane region" description="Helical" evidence="3">
    <location>
        <begin position="153"/>
        <end position="180"/>
    </location>
</feature>
<evidence type="ECO:0000313" key="6">
    <source>
        <dbReference type="Proteomes" id="UP001500822"/>
    </source>
</evidence>
<feature type="chain" id="PRO_5046931618" description="Tissue inhibitor of metalloproteinase" evidence="4">
    <location>
        <begin position="19"/>
        <end position="184"/>
    </location>
</feature>
<reference evidence="6" key="1">
    <citation type="journal article" date="2019" name="Int. J. Syst. Evol. Microbiol.">
        <title>The Global Catalogue of Microorganisms (GCM) 10K type strain sequencing project: providing services to taxonomists for standard genome sequencing and annotation.</title>
        <authorList>
            <consortium name="The Broad Institute Genomics Platform"/>
            <consortium name="The Broad Institute Genome Sequencing Center for Infectious Disease"/>
            <person name="Wu L."/>
            <person name="Ma J."/>
        </authorList>
    </citation>
    <scope>NUCLEOTIDE SEQUENCE [LARGE SCALE GENOMIC DNA]</scope>
    <source>
        <strain evidence="6">JCM 18077</strain>
    </source>
</reference>
<accession>A0ABP8ZIE7</accession>
<evidence type="ECO:0000256" key="2">
    <source>
        <dbReference type="ARBA" id="ARBA00022525"/>
    </source>
</evidence>
<feature type="signal peptide" evidence="4">
    <location>
        <begin position="1"/>
        <end position="18"/>
    </location>
</feature>
<keyword evidence="6" id="KW-1185">Reference proteome</keyword>
<keyword evidence="4" id="KW-0732">Signal</keyword>
<evidence type="ECO:0008006" key="7">
    <source>
        <dbReference type="Google" id="ProtNLM"/>
    </source>
</evidence>
<evidence type="ECO:0000256" key="4">
    <source>
        <dbReference type="SAM" id="SignalP"/>
    </source>
</evidence>
<dbReference type="Proteomes" id="UP001500822">
    <property type="component" value="Unassembled WGS sequence"/>
</dbReference>
<organism evidence="5 6">
    <name type="scientific">Gordonia alkaliphila</name>
    <dbReference type="NCBI Taxonomy" id="1053547"/>
    <lineage>
        <taxon>Bacteria</taxon>
        <taxon>Bacillati</taxon>
        <taxon>Actinomycetota</taxon>
        <taxon>Actinomycetes</taxon>
        <taxon>Mycobacteriales</taxon>
        <taxon>Gordoniaceae</taxon>
        <taxon>Gordonia</taxon>
    </lineage>
</organism>
<comment type="caution">
    <text evidence="5">The sequence shown here is derived from an EMBL/GenBank/DDBJ whole genome shotgun (WGS) entry which is preliminary data.</text>
</comment>
<dbReference type="Pfam" id="PF00965">
    <property type="entry name" value="TIMP"/>
    <property type="match status" value="1"/>
</dbReference>
<keyword evidence="3" id="KW-0472">Membrane</keyword>
<gene>
    <name evidence="5" type="ORF">GCM10023217_32340</name>
</gene>
<evidence type="ECO:0000313" key="5">
    <source>
        <dbReference type="EMBL" id="GAA4757615.1"/>
    </source>
</evidence>
<sequence length="184" mass="18798">MWHAVVALAVGFVGTVLAVPGTAHACSCVALAPQSVIEQSDAVVLGTAVEVREETNSRTYVVEVKQSYRQRVPARIEVRTPSQSAACGVELTLGQERFLVLSAPVDGPADPTHWRASLCSNLMSADDIHAYAGASLAPVGALDSANDDGPGELSAGVIAGIVVGAVGGLVVLAAAGVAVARRFR</sequence>
<keyword evidence="2" id="KW-0964">Secreted</keyword>
<dbReference type="SUPFAM" id="SSF50242">
    <property type="entry name" value="TIMP-like"/>
    <property type="match status" value="1"/>
</dbReference>
<protein>
    <recommendedName>
        <fullName evidence="7">Tissue inhibitor of metalloproteinase</fullName>
    </recommendedName>
</protein>
<keyword evidence="3" id="KW-0812">Transmembrane</keyword>
<keyword evidence="3" id="KW-1133">Transmembrane helix</keyword>
<evidence type="ECO:0000256" key="1">
    <source>
        <dbReference type="ARBA" id="ARBA00004613"/>
    </source>
</evidence>
<dbReference type="InterPro" id="IPR008993">
    <property type="entry name" value="TIMP-like_OB-fold"/>
</dbReference>
<comment type="subcellular location">
    <subcellularLocation>
        <location evidence="1">Secreted</location>
    </subcellularLocation>
</comment>
<proteinExistence type="predicted"/>
<dbReference type="Gene3D" id="2.40.50.120">
    <property type="match status" value="1"/>
</dbReference>
<name>A0ABP8ZIE7_9ACTN</name>
<dbReference type="InterPro" id="IPR001820">
    <property type="entry name" value="TIMP"/>
</dbReference>
<dbReference type="EMBL" id="BAABIE010000019">
    <property type="protein sequence ID" value="GAA4757615.1"/>
    <property type="molecule type" value="Genomic_DNA"/>
</dbReference>